<keyword evidence="4" id="KW-1185">Reference proteome</keyword>
<dbReference type="KEGG" id="maga:Mag101_04770"/>
<dbReference type="Gene3D" id="3.40.1610.10">
    <property type="entry name" value="CV3147-like domain"/>
    <property type="match status" value="1"/>
</dbReference>
<accession>A0A1Q2M3A7</accession>
<dbReference type="RefSeq" id="WP_077401524.1">
    <property type="nucleotide sequence ID" value="NZ_CP019650.1"/>
</dbReference>
<evidence type="ECO:0000313" key="4">
    <source>
        <dbReference type="Proteomes" id="UP000188219"/>
    </source>
</evidence>
<dbReference type="Gene3D" id="2.40.390.10">
    <property type="entry name" value="CV3147-like"/>
    <property type="match status" value="1"/>
</dbReference>
<name>A0A1Q2M3A7_9GAMM</name>
<dbReference type="OrthoDB" id="7441206at2"/>
<dbReference type="InterPro" id="IPR027479">
    <property type="entry name" value="S-Me-THD_N_sf"/>
</dbReference>
<dbReference type="Proteomes" id="UP000188219">
    <property type="component" value="Chromosome"/>
</dbReference>
<protein>
    <recommendedName>
        <fullName evidence="5">DUF917 domain-containing protein</fullName>
    </recommendedName>
</protein>
<sequence length="366" mass="38926">MRVLTRQDLEDILYGCAILGTGGGGELDEGFELIDEALALGKEFVLADPSEIPDEAMICTPYMLGAISELPAGEEGKYARLPIGEVRPILAAYQRMEAYKGTKFSGTVACELGGSNTAMAFYVAAMTGGYIVDGDPAGRAVPEITHSTYYLNDLPAAPIVTANAFGECMVIENVVDDLRAEEIVRALSMASGNDIAAVDHALRMQELRGALIGGTITKALELGRTWRATKADGGDIPANIAAQGGGDVVFRGAISTCDWKTAEGFTLGNISISGEGDYAGSDYAIWLKNENMIAWCNGEVHATIPDLICLLDMETGEPVTNPNYRVGQQVAVVVLPAPNAFLSEKGLEIFGPKYLGYSFEYRSALV</sequence>
<dbReference type="SUPFAM" id="SSF160991">
    <property type="entry name" value="CV3147-like"/>
    <property type="match status" value="1"/>
</dbReference>
<dbReference type="InterPro" id="IPR024071">
    <property type="entry name" value="S-Me-THD_C_sf"/>
</dbReference>
<dbReference type="Pfam" id="PF06032">
    <property type="entry name" value="S-Me-THD_N"/>
    <property type="match status" value="1"/>
</dbReference>
<evidence type="ECO:0000313" key="3">
    <source>
        <dbReference type="EMBL" id="AQQ67028.1"/>
    </source>
</evidence>
<dbReference type="AlphaFoldDB" id="A0A1Q2M3A7"/>
<evidence type="ECO:0000259" key="2">
    <source>
        <dbReference type="Pfam" id="PF20906"/>
    </source>
</evidence>
<evidence type="ECO:0000259" key="1">
    <source>
        <dbReference type="Pfam" id="PF06032"/>
    </source>
</evidence>
<dbReference type="EMBL" id="CP019650">
    <property type="protein sequence ID" value="AQQ67028.1"/>
    <property type="molecule type" value="Genomic_DNA"/>
</dbReference>
<organism evidence="3 4">
    <name type="scientific">Microbulbifer agarilyticus</name>
    <dbReference type="NCBI Taxonomy" id="260552"/>
    <lineage>
        <taxon>Bacteria</taxon>
        <taxon>Pseudomonadati</taxon>
        <taxon>Pseudomonadota</taxon>
        <taxon>Gammaproteobacteria</taxon>
        <taxon>Cellvibrionales</taxon>
        <taxon>Microbulbiferaceae</taxon>
        <taxon>Microbulbifer</taxon>
    </lineage>
</organism>
<feature type="domain" description="S-Me-THD-like C-terminal" evidence="2">
    <location>
        <begin position="176"/>
        <end position="363"/>
    </location>
</feature>
<dbReference type="InterPro" id="IPR010318">
    <property type="entry name" value="S-Me-THD_N"/>
</dbReference>
<reference evidence="3" key="1">
    <citation type="submission" date="2017-02" db="EMBL/GenBank/DDBJ databases">
        <title>Genome of Microbulbifer agarilyticus GP101.</title>
        <authorList>
            <person name="Jung J."/>
            <person name="Bae S.S."/>
            <person name="Baek K."/>
        </authorList>
    </citation>
    <scope>NUCLEOTIDE SEQUENCE [LARGE SCALE GENOMIC DNA]</scope>
    <source>
        <strain evidence="3">GP101</strain>
    </source>
</reference>
<dbReference type="STRING" id="260552.Mag101_04770"/>
<dbReference type="Pfam" id="PF20906">
    <property type="entry name" value="S-Me-THD_C"/>
    <property type="match status" value="1"/>
</dbReference>
<gene>
    <name evidence="3" type="ORF">Mag101_04770</name>
</gene>
<proteinExistence type="predicted"/>
<evidence type="ECO:0008006" key="5">
    <source>
        <dbReference type="Google" id="ProtNLM"/>
    </source>
</evidence>
<dbReference type="InterPro" id="IPR048350">
    <property type="entry name" value="S-Me-THD-like_C"/>
</dbReference>
<feature type="domain" description="S-Me-THD N-terminal" evidence="1">
    <location>
        <begin position="7"/>
        <end position="172"/>
    </location>
</feature>